<feature type="region of interest" description="Disordered" evidence="2">
    <location>
        <begin position="137"/>
        <end position="156"/>
    </location>
</feature>
<evidence type="ECO:0000256" key="1">
    <source>
        <dbReference type="SAM" id="Coils"/>
    </source>
</evidence>
<feature type="region of interest" description="Disordered" evidence="2">
    <location>
        <begin position="557"/>
        <end position="581"/>
    </location>
</feature>
<dbReference type="InParanoid" id="I7MJD1"/>
<feature type="region of interest" description="Disordered" evidence="2">
    <location>
        <begin position="384"/>
        <end position="412"/>
    </location>
</feature>
<feature type="compositionally biased region" description="Polar residues" evidence="2">
    <location>
        <begin position="248"/>
        <end position="268"/>
    </location>
</feature>
<dbReference type="EMBL" id="GG662308">
    <property type="protein sequence ID" value="EAS06161.2"/>
    <property type="molecule type" value="Genomic_DNA"/>
</dbReference>
<dbReference type="Proteomes" id="UP000009168">
    <property type="component" value="Unassembled WGS sequence"/>
</dbReference>
<feature type="coiled-coil region" evidence="1">
    <location>
        <begin position="651"/>
        <end position="697"/>
    </location>
</feature>
<feature type="compositionally biased region" description="Polar residues" evidence="2">
    <location>
        <begin position="137"/>
        <end position="147"/>
    </location>
</feature>
<keyword evidence="4" id="KW-1185">Reference proteome</keyword>
<proteinExistence type="predicted"/>
<organism evidence="3 4">
    <name type="scientific">Tetrahymena thermophila (strain SB210)</name>
    <dbReference type="NCBI Taxonomy" id="312017"/>
    <lineage>
        <taxon>Eukaryota</taxon>
        <taxon>Sar</taxon>
        <taxon>Alveolata</taxon>
        <taxon>Ciliophora</taxon>
        <taxon>Intramacronucleata</taxon>
        <taxon>Oligohymenophorea</taxon>
        <taxon>Hymenostomatida</taxon>
        <taxon>Tetrahymenina</taxon>
        <taxon>Tetrahymenidae</taxon>
        <taxon>Tetrahymena</taxon>
    </lineage>
</organism>
<evidence type="ECO:0000313" key="4">
    <source>
        <dbReference type="Proteomes" id="UP000009168"/>
    </source>
</evidence>
<dbReference type="GeneID" id="7833364"/>
<sequence length="774" mass="88905">MQHIAALEIFDQAIQKCRSDIIKYQIQSEKLFLFVLVWILEKNHLFAYSFTQNHIKKSQNELCKAILNQINVKNNKYSHQNLIKQNERESKYLKFNKESQSRNQDKKHWPDNCNIQLDLQSANPQDQIIQVLNDQSYKQNESKSSPYQRKIEKGQDNLRCPSPLDESCLIFSENNIRKRMALSLSREEEQVQLQSGNTLKGEQNKQNESKQVVPIQFKFAIERDKIYEQNLNLLKQCPDIFDISIQQKNEPQSNSKNSPAINKNQKILNSEENKNVPQNISKIEHLFNQFNNGGMKDQQKQQKLYAQINSNLNQGINSTTTPLLPSTVINTPYQIDNSYQQQNYGLNINNPCLIGQFGNVENTHAYIHNTNRVPVTASQFQQIPINPNTTSSNYSSASNISSQRSMNNSNSNCIQNQQYSYEQEASFHYDPLKKQLNGLFQQYSNNQQQPSPNQQKINSPSPSEIILAKNTFLTSNYQLPSSHQQEQIPMQQYCKIVNSAEINLSQNLNNQNSSHQTKIDQKDDHSCDTQKSNIIDSNLMKAVSEEIESVNNTSIISATNNNNQNSSTSKKQKNKQNKIPSDDTYNYVQQLFQIEANDHNHSNSKILQNSNNVQNVNMISEKQKLIDENPISMSSFNSNSSTSLKQKKSLSNAIEDDAAMAEKSKQKLKEKQLLYLCKELSQNKKVQSLELKEEKNKITSDINYSQSSYIRQQCAMNVSEEGEANPIFNFSSKKRLSLILQQSLISKIEEAHQDFSTPKNVEYETCSSLDINEQ</sequence>
<keyword evidence="1" id="KW-0175">Coiled coil</keyword>
<name>I7MJD1_TETTS</name>
<feature type="compositionally biased region" description="Low complexity" evidence="2">
    <location>
        <begin position="386"/>
        <end position="412"/>
    </location>
</feature>
<dbReference type="RefSeq" id="XP_001026406.2">
    <property type="nucleotide sequence ID" value="XM_001026406.2"/>
</dbReference>
<gene>
    <name evidence="3" type="ORF">TTHERM_00670850</name>
</gene>
<protein>
    <submittedName>
        <fullName evidence="3">Uncharacterized protein</fullName>
    </submittedName>
</protein>
<accession>I7MJD1</accession>
<feature type="region of interest" description="Disordered" evidence="2">
    <location>
        <begin position="248"/>
        <end position="275"/>
    </location>
</feature>
<feature type="compositionally biased region" description="Low complexity" evidence="2">
    <location>
        <begin position="557"/>
        <end position="569"/>
    </location>
</feature>
<evidence type="ECO:0000256" key="2">
    <source>
        <dbReference type="SAM" id="MobiDB-lite"/>
    </source>
</evidence>
<dbReference type="KEGG" id="tet:TTHERM_00670850"/>
<reference evidence="4" key="1">
    <citation type="journal article" date="2006" name="PLoS Biol.">
        <title>Macronuclear genome sequence of the ciliate Tetrahymena thermophila, a model eukaryote.</title>
        <authorList>
            <person name="Eisen J.A."/>
            <person name="Coyne R.S."/>
            <person name="Wu M."/>
            <person name="Wu D."/>
            <person name="Thiagarajan M."/>
            <person name="Wortman J.R."/>
            <person name="Badger J.H."/>
            <person name="Ren Q."/>
            <person name="Amedeo P."/>
            <person name="Jones K.M."/>
            <person name="Tallon L.J."/>
            <person name="Delcher A.L."/>
            <person name="Salzberg S.L."/>
            <person name="Silva J.C."/>
            <person name="Haas B.J."/>
            <person name="Majoros W.H."/>
            <person name="Farzad M."/>
            <person name="Carlton J.M."/>
            <person name="Smith R.K. Jr."/>
            <person name="Garg J."/>
            <person name="Pearlman R.E."/>
            <person name="Karrer K.M."/>
            <person name="Sun L."/>
            <person name="Manning G."/>
            <person name="Elde N.C."/>
            <person name="Turkewitz A.P."/>
            <person name="Asai D.J."/>
            <person name="Wilkes D.E."/>
            <person name="Wang Y."/>
            <person name="Cai H."/>
            <person name="Collins K."/>
            <person name="Stewart B.A."/>
            <person name="Lee S.R."/>
            <person name="Wilamowska K."/>
            <person name="Weinberg Z."/>
            <person name="Ruzzo W.L."/>
            <person name="Wloga D."/>
            <person name="Gaertig J."/>
            <person name="Frankel J."/>
            <person name="Tsao C.-C."/>
            <person name="Gorovsky M.A."/>
            <person name="Keeling P.J."/>
            <person name="Waller R.F."/>
            <person name="Patron N.J."/>
            <person name="Cherry J.M."/>
            <person name="Stover N.A."/>
            <person name="Krieger C.J."/>
            <person name="del Toro C."/>
            <person name="Ryder H.F."/>
            <person name="Williamson S.C."/>
            <person name="Barbeau R.A."/>
            <person name="Hamilton E.P."/>
            <person name="Orias E."/>
        </authorList>
    </citation>
    <scope>NUCLEOTIDE SEQUENCE [LARGE SCALE GENOMIC DNA]</scope>
    <source>
        <strain evidence="4">SB210</strain>
    </source>
</reference>
<evidence type="ECO:0000313" key="3">
    <source>
        <dbReference type="EMBL" id="EAS06161.2"/>
    </source>
</evidence>
<dbReference type="AlphaFoldDB" id="I7MJD1"/>